<dbReference type="EMBL" id="MU806714">
    <property type="protein sequence ID" value="KAJ3833356.1"/>
    <property type="molecule type" value="Genomic_DNA"/>
</dbReference>
<sequence length="317" mass="34770">MDVVTEKLTLITQNFPAPIRELGVSLIDEKCYVQLIEKLDFSDIECVKLALSKGLGIGIVVGGSIVKVPQIALILRTQDSAGLSLPSYILETLSYLITLFYSYRNSFPFSTFGENLFLSVQDIAVSLFILLYGDSPNPSRRTGDIGLLTGFFVASISALYSMSLENLAYLQLATLPLSLFSKIPQITANHKAKSTGQLSAFAVLSQIVGCVARLYTTSTEVGDPVVQAGFGLALLLNLVLGIQMMLYWGNMPPAVQKKKAVAAESQKVYPAEVEPIDETLSQEYFLSNGRQRRSRPMQRVDHAEGSGSSRKWERKVD</sequence>
<keyword evidence="3 9" id="KW-0812">Transmembrane</keyword>
<dbReference type="FunFam" id="1.20.1280.290:FF:000006">
    <property type="entry name" value="mannose-P-dolichol utilization defect 1 protein"/>
    <property type="match status" value="1"/>
</dbReference>
<evidence type="ECO:0000256" key="7">
    <source>
        <dbReference type="ARBA" id="ARBA00038475"/>
    </source>
</evidence>
<feature type="transmembrane region" description="Helical" evidence="9">
    <location>
        <begin position="198"/>
        <end position="216"/>
    </location>
</feature>
<dbReference type="Pfam" id="PF04193">
    <property type="entry name" value="PQ-loop"/>
    <property type="match status" value="2"/>
</dbReference>
<evidence type="ECO:0000256" key="6">
    <source>
        <dbReference type="ARBA" id="ARBA00023136"/>
    </source>
</evidence>
<reference evidence="10" key="1">
    <citation type="submission" date="2022-08" db="EMBL/GenBank/DDBJ databases">
        <authorList>
            <consortium name="DOE Joint Genome Institute"/>
            <person name="Min B."/>
            <person name="Riley R."/>
            <person name="Sierra-Patev S."/>
            <person name="Naranjo-Ortiz M."/>
            <person name="Looney B."/>
            <person name="Konkel Z."/>
            <person name="Slot J.C."/>
            <person name="Sakamoto Y."/>
            <person name="Steenwyk J.L."/>
            <person name="Rokas A."/>
            <person name="Carro J."/>
            <person name="Camarero S."/>
            <person name="Ferreira P."/>
            <person name="Molpeceres G."/>
            <person name="Ruiz-Duenas F.J."/>
            <person name="Serrano A."/>
            <person name="Henrissat B."/>
            <person name="Drula E."/>
            <person name="Hughes K.W."/>
            <person name="Mata J.L."/>
            <person name="Ishikawa N.K."/>
            <person name="Vargas-Isla R."/>
            <person name="Ushijima S."/>
            <person name="Smith C.A."/>
            <person name="Ahrendt S."/>
            <person name="Andreopoulos W."/>
            <person name="He G."/>
            <person name="Labutti K."/>
            <person name="Lipzen A."/>
            <person name="Ng V."/>
            <person name="Sandor L."/>
            <person name="Barry K."/>
            <person name="Martinez A.T."/>
            <person name="Xiao Y."/>
            <person name="Gibbons J.G."/>
            <person name="Terashima K."/>
            <person name="Hibbett D.S."/>
            <person name="Grigoriev I.V."/>
        </authorList>
    </citation>
    <scope>NUCLEOTIDE SEQUENCE</scope>
    <source>
        <strain evidence="10">TFB9207</strain>
    </source>
</reference>
<evidence type="ECO:0000256" key="9">
    <source>
        <dbReference type="SAM" id="Phobius"/>
    </source>
</evidence>
<dbReference type="SMART" id="SM00679">
    <property type="entry name" value="CTNS"/>
    <property type="match status" value="2"/>
</dbReference>
<accession>A0AA38U714</accession>
<evidence type="ECO:0000256" key="1">
    <source>
        <dbReference type="ARBA" id="ARBA00004141"/>
    </source>
</evidence>
<evidence type="ECO:0000256" key="4">
    <source>
        <dbReference type="ARBA" id="ARBA00022737"/>
    </source>
</evidence>
<dbReference type="Gene3D" id="1.20.1280.290">
    <property type="match status" value="2"/>
</dbReference>
<keyword evidence="6 9" id="KW-0472">Membrane</keyword>
<protein>
    <recommendedName>
        <fullName evidence="12">Mannose-P-dolichol utilization defect 1 protein homolog</fullName>
    </recommendedName>
</protein>
<comment type="caution">
    <text evidence="10">The sequence shown here is derived from an EMBL/GenBank/DDBJ whole genome shotgun (WGS) entry which is preliminary data.</text>
</comment>
<evidence type="ECO:0000256" key="2">
    <source>
        <dbReference type="ARBA" id="ARBA00022448"/>
    </source>
</evidence>
<evidence type="ECO:0000313" key="11">
    <source>
        <dbReference type="Proteomes" id="UP001163846"/>
    </source>
</evidence>
<evidence type="ECO:0008006" key="12">
    <source>
        <dbReference type="Google" id="ProtNLM"/>
    </source>
</evidence>
<feature type="compositionally biased region" description="Basic and acidic residues" evidence="8">
    <location>
        <begin position="298"/>
        <end position="317"/>
    </location>
</feature>
<dbReference type="Proteomes" id="UP001163846">
    <property type="component" value="Unassembled WGS sequence"/>
</dbReference>
<keyword evidence="11" id="KW-1185">Reference proteome</keyword>
<dbReference type="AlphaFoldDB" id="A0AA38U714"/>
<feature type="transmembrane region" description="Helical" evidence="9">
    <location>
        <begin position="55"/>
        <end position="75"/>
    </location>
</feature>
<feature type="transmembrane region" description="Helical" evidence="9">
    <location>
        <begin position="228"/>
        <end position="249"/>
    </location>
</feature>
<keyword evidence="2" id="KW-0813">Transport</keyword>
<comment type="similarity">
    <text evidence="7">Belongs to the MPDU1 (TC 2.A.43.3) family.</text>
</comment>
<dbReference type="InterPro" id="IPR006603">
    <property type="entry name" value="PQ-loop_rpt"/>
</dbReference>
<feature type="region of interest" description="Disordered" evidence="8">
    <location>
        <begin position="288"/>
        <end position="317"/>
    </location>
</feature>
<evidence type="ECO:0000256" key="5">
    <source>
        <dbReference type="ARBA" id="ARBA00022989"/>
    </source>
</evidence>
<feature type="transmembrane region" description="Helical" evidence="9">
    <location>
        <begin position="116"/>
        <end position="133"/>
    </location>
</feature>
<dbReference type="GO" id="GO:0016020">
    <property type="term" value="C:membrane"/>
    <property type="evidence" value="ECO:0007669"/>
    <property type="project" value="UniProtKB-SubCell"/>
</dbReference>
<name>A0AA38U714_9AGAR</name>
<keyword evidence="5 9" id="KW-1133">Transmembrane helix</keyword>
<dbReference type="InterPro" id="IPR016817">
    <property type="entry name" value="MannP-dilichol_defect-1"/>
</dbReference>
<keyword evidence="4" id="KW-0677">Repeat</keyword>
<feature type="transmembrane region" description="Helical" evidence="9">
    <location>
        <begin position="145"/>
        <end position="162"/>
    </location>
</feature>
<proteinExistence type="inferred from homology"/>
<evidence type="ECO:0000256" key="3">
    <source>
        <dbReference type="ARBA" id="ARBA00022692"/>
    </source>
</evidence>
<organism evidence="10 11">
    <name type="scientific">Lentinula raphanica</name>
    <dbReference type="NCBI Taxonomy" id="153919"/>
    <lineage>
        <taxon>Eukaryota</taxon>
        <taxon>Fungi</taxon>
        <taxon>Dikarya</taxon>
        <taxon>Basidiomycota</taxon>
        <taxon>Agaricomycotina</taxon>
        <taxon>Agaricomycetes</taxon>
        <taxon>Agaricomycetidae</taxon>
        <taxon>Agaricales</taxon>
        <taxon>Marasmiineae</taxon>
        <taxon>Omphalotaceae</taxon>
        <taxon>Lentinula</taxon>
    </lineage>
</organism>
<feature type="transmembrane region" description="Helical" evidence="9">
    <location>
        <begin position="87"/>
        <end position="104"/>
    </location>
</feature>
<dbReference type="PANTHER" id="PTHR12226">
    <property type="entry name" value="MANNOSE-P-DOLICHOL UTILIZATION DEFECT 1 LEC35 -RELATED"/>
    <property type="match status" value="1"/>
</dbReference>
<comment type="subcellular location">
    <subcellularLocation>
        <location evidence="1">Membrane</location>
        <topology evidence="1">Multi-pass membrane protein</topology>
    </subcellularLocation>
</comment>
<gene>
    <name evidence="10" type="ORF">F5878DRAFT_546704</name>
</gene>
<evidence type="ECO:0000313" key="10">
    <source>
        <dbReference type="EMBL" id="KAJ3833356.1"/>
    </source>
</evidence>
<evidence type="ECO:0000256" key="8">
    <source>
        <dbReference type="SAM" id="MobiDB-lite"/>
    </source>
</evidence>
<dbReference type="PANTHER" id="PTHR12226:SF2">
    <property type="entry name" value="MANNOSE-P-DOLICHOL UTILIZATION DEFECT 1 PROTEIN"/>
    <property type="match status" value="1"/>
</dbReference>